<keyword evidence="2" id="KW-0808">Transferase</keyword>
<feature type="region of interest" description="Disordered" evidence="1">
    <location>
        <begin position="1"/>
        <end position="78"/>
    </location>
</feature>
<dbReference type="AlphaFoldDB" id="G5AZD8"/>
<feature type="compositionally biased region" description="Basic and acidic residues" evidence="1">
    <location>
        <begin position="54"/>
        <end position="78"/>
    </location>
</feature>
<evidence type="ECO:0000313" key="3">
    <source>
        <dbReference type="Proteomes" id="UP000006813"/>
    </source>
</evidence>
<proteinExistence type="predicted"/>
<name>G5AZD8_HETGA</name>
<sequence length="78" mass="8283">MDKSPLESREDKKEDAAEDPTLADPAAPGGLTKESPDTNGPKLTAGAKGGRAYSESEKDIKPQTEEEQRKGGREPAES</sequence>
<dbReference type="STRING" id="10181.G5AZD8"/>
<accession>G5AZD8</accession>
<evidence type="ECO:0000313" key="2">
    <source>
        <dbReference type="EMBL" id="EHB02399.1"/>
    </source>
</evidence>
<gene>
    <name evidence="2" type="ORF">GW7_13185</name>
</gene>
<reference evidence="2 3" key="1">
    <citation type="journal article" date="2011" name="Nature">
        <title>Genome sequencing reveals insights into physiology and longevity of the naked mole rat.</title>
        <authorList>
            <person name="Kim E.B."/>
            <person name="Fang X."/>
            <person name="Fushan A.A."/>
            <person name="Huang Z."/>
            <person name="Lobanov A.V."/>
            <person name="Han L."/>
            <person name="Marino S.M."/>
            <person name="Sun X."/>
            <person name="Turanov A.A."/>
            <person name="Yang P."/>
            <person name="Yim S.H."/>
            <person name="Zhao X."/>
            <person name="Kasaikina M.V."/>
            <person name="Stoletzki N."/>
            <person name="Peng C."/>
            <person name="Polak P."/>
            <person name="Xiong Z."/>
            <person name="Kiezun A."/>
            <person name="Zhu Y."/>
            <person name="Chen Y."/>
            <person name="Kryukov G.V."/>
            <person name="Zhang Q."/>
            <person name="Peshkin L."/>
            <person name="Yang L."/>
            <person name="Bronson R.T."/>
            <person name="Buffenstein R."/>
            <person name="Wang B."/>
            <person name="Han C."/>
            <person name="Li Q."/>
            <person name="Chen L."/>
            <person name="Zhao W."/>
            <person name="Sunyaev S.R."/>
            <person name="Park T.J."/>
            <person name="Zhang G."/>
            <person name="Wang J."/>
            <person name="Gladyshev V.N."/>
        </authorList>
    </citation>
    <scope>NUCLEOTIDE SEQUENCE [LARGE SCALE GENOMIC DNA]</scope>
</reference>
<protein>
    <submittedName>
        <fullName evidence="2">A-kinase anchor protein 12</fullName>
    </submittedName>
</protein>
<keyword evidence="2" id="KW-0418">Kinase</keyword>
<dbReference type="EMBL" id="JH167609">
    <property type="protein sequence ID" value="EHB02399.1"/>
    <property type="molecule type" value="Genomic_DNA"/>
</dbReference>
<feature type="compositionally biased region" description="Basic and acidic residues" evidence="1">
    <location>
        <begin position="1"/>
        <end position="15"/>
    </location>
</feature>
<dbReference type="GO" id="GO:0016301">
    <property type="term" value="F:kinase activity"/>
    <property type="evidence" value="ECO:0007669"/>
    <property type="project" value="UniProtKB-KW"/>
</dbReference>
<evidence type="ECO:0000256" key="1">
    <source>
        <dbReference type="SAM" id="MobiDB-lite"/>
    </source>
</evidence>
<organism evidence="2 3">
    <name type="scientific">Heterocephalus glaber</name>
    <name type="common">Naked mole rat</name>
    <dbReference type="NCBI Taxonomy" id="10181"/>
    <lineage>
        <taxon>Eukaryota</taxon>
        <taxon>Metazoa</taxon>
        <taxon>Chordata</taxon>
        <taxon>Craniata</taxon>
        <taxon>Vertebrata</taxon>
        <taxon>Euteleostomi</taxon>
        <taxon>Mammalia</taxon>
        <taxon>Eutheria</taxon>
        <taxon>Euarchontoglires</taxon>
        <taxon>Glires</taxon>
        <taxon>Rodentia</taxon>
        <taxon>Hystricomorpha</taxon>
        <taxon>Bathyergidae</taxon>
        <taxon>Heterocephalus</taxon>
    </lineage>
</organism>
<dbReference type="InParanoid" id="G5AZD8"/>
<dbReference type="Proteomes" id="UP000006813">
    <property type="component" value="Unassembled WGS sequence"/>
</dbReference>